<protein>
    <submittedName>
        <fullName evidence="1">Uncharacterized protein</fullName>
    </submittedName>
</protein>
<organism evidence="1 2">
    <name type="scientific">Brachionus plicatilis</name>
    <name type="common">Marine rotifer</name>
    <name type="synonym">Brachionus muelleri</name>
    <dbReference type="NCBI Taxonomy" id="10195"/>
    <lineage>
        <taxon>Eukaryota</taxon>
        <taxon>Metazoa</taxon>
        <taxon>Spiralia</taxon>
        <taxon>Gnathifera</taxon>
        <taxon>Rotifera</taxon>
        <taxon>Eurotatoria</taxon>
        <taxon>Monogononta</taxon>
        <taxon>Pseudotrocha</taxon>
        <taxon>Ploima</taxon>
        <taxon>Brachionidae</taxon>
        <taxon>Brachionus</taxon>
    </lineage>
</organism>
<comment type="caution">
    <text evidence="1">The sequence shown here is derived from an EMBL/GenBank/DDBJ whole genome shotgun (WGS) entry which is preliminary data.</text>
</comment>
<dbReference type="Proteomes" id="UP000276133">
    <property type="component" value="Unassembled WGS sequence"/>
</dbReference>
<name>A0A3M7S5K8_BRAPC</name>
<dbReference type="AlphaFoldDB" id="A0A3M7S5K8"/>
<keyword evidence="2" id="KW-1185">Reference proteome</keyword>
<dbReference type="EMBL" id="REGN01001992">
    <property type="protein sequence ID" value="RNA31076.1"/>
    <property type="molecule type" value="Genomic_DNA"/>
</dbReference>
<accession>A0A3M7S5K8</accession>
<proteinExistence type="predicted"/>
<reference evidence="1 2" key="1">
    <citation type="journal article" date="2018" name="Sci. Rep.">
        <title>Genomic signatures of local adaptation to the degree of environmental predictability in rotifers.</title>
        <authorList>
            <person name="Franch-Gras L."/>
            <person name="Hahn C."/>
            <person name="Garcia-Roger E.M."/>
            <person name="Carmona M.J."/>
            <person name="Serra M."/>
            <person name="Gomez A."/>
        </authorList>
    </citation>
    <scope>NUCLEOTIDE SEQUENCE [LARGE SCALE GENOMIC DNA]</scope>
    <source>
        <strain evidence="1">HYR1</strain>
    </source>
</reference>
<sequence>MSAFLLKLMLNVDKSNNWNQKDIFSFQKMKKKTISLFKAKIMNYFFIDERDMIDLLIIKSNQKLISYLFFHGQTVFY</sequence>
<evidence type="ECO:0000313" key="2">
    <source>
        <dbReference type="Proteomes" id="UP000276133"/>
    </source>
</evidence>
<evidence type="ECO:0000313" key="1">
    <source>
        <dbReference type="EMBL" id="RNA31076.1"/>
    </source>
</evidence>
<gene>
    <name evidence="1" type="ORF">BpHYR1_023933</name>
</gene>